<dbReference type="PANTHER" id="PTHR11200">
    <property type="entry name" value="INOSITOL 5-PHOSPHATASE"/>
    <property type="match status" value="1"/>
</dbReference>
<dbReference type="InterPro" id="IPR036691">
    <property type="entry name" value="Endo/exonu/phosph_ase_sf"/>
</dbReference>
<evidence type="ECO:0000259" key="1">
    <source>
        <dbReference type="Pfam" id="PF22669"/>
    </source>
</evidence>
<proteinExistence type="predicted"/>
<name>A0A819JTD2_9BILA</name>
<feature type="domain" description="Inositol polyphosphate-related phosphatase" evidence="1">
    <location>
        <begin position="15"/>
        <end position="152"/>
    </location>
</feature>
<protein>
    <recommendedName>
        <fullName evidence="1">Inositol polyphosphate-related phosphatase domain-containing protein</fullName>
    </recommendedName>
</protein>
<comment type="caution">
    <text evidence="2">The sequence shown here is derived from an EMBL/GenBank/DDBJ whole genome shotgun (WGS) entry which is preliminary data.</text>
</comment>
<dbReference type="AlphaFoldDB" id="A0A819JTD2"/>
<dbReference type="Gene3D" id="3.60.10.10">
    <property type="entry name" value="Endonuclease/exonuclease/phosphatase"/>
    <property type="match status" value="1"/>
</dbReference>
<dbReference type="PANTHER" id="PTHR11200:SF300">
    <property type="entry name" value="TYPE II INOSITOL 1,4,5-TRISPHOSPHATE 5-PHOSPHATASE"/>
    <property type="match status" value="1"/>
</dbReference>
<dbReference type="SUPFAM" id="SSF56219">
    <property type="entry name" value="DNase I-like"/>
    <property type="match status" value="1"/>
</dbReference>
<dbReference type="GO" id="GO:0004439">
    <property type="term" value="F:phosphatidylinositol-4,5-bisphosphate 5-phosphatase activity"/>
    <property type="evidence" value="ECO:0007669"/>
    <property type="project" value="TreeGrafter"/>
</dbReference>
<organism evidence="2 3">
    <name type="scientific">Adineta steineri</name>
    <dbReference type="NCBI Taxonomy" id="433720"/>
    <lineage>
        <taxon>Eukaryota</taxon>
        <taxon>Metazoa</taxon>
        <taxon>Spiralia</taxon>
        <taxon>Gnathifera</taxon>
        <taxon>Rotifera</taxon>
        <taxon>Eurotatoria</taxon>
        <taxon>Bdelloidea</taxon>
        <taxon>Adinetida</taxon>
        <taxon>Adinetidae</taxon>
        <taxon>Adineta</taxon>
    </lineage>
</organism>
<dbReference type="GO" id="GO:0046856">
    <property type="term" value="P:phosphatidylinositol dephosphorylation"/>
    <property type="evidence" value="ECO:0007669"/>
    <property type="project" value="InterPro"/>
</dbReference>
<dbReference type="InterPro" id="IPR046985">
    <property type="entry name" value="IP5"/>
</dbReference>
<dbReference type="Proteomes" id="UP000663881">
    <property type="component" value="Unassembled WGS sequence"/>
</dbReference>
<accession>A0A819JTD2</accession>
<dbReference type="Pfam" id="PF22669">
    <property type="entry name" value="Exo_endo_phos2"/>
    <property type="match status" value="1"/>
</dbReference>
<feature type="non-terminal residue" evidence="2">
    <location>
        <position position="1"/>
    </location>
</feature>
<dbReference type="InterPro" id="IPR000300">
    <property type="entry name" value="IPPc"/>
</dbReference>
<gene>
    <name evidence="2" type="ORF">OKA104_LOCUS25922</name>
</gene>
<reference evidence="2" key="1">
    <citation type="submission" date="2021-02" db="EMBL/GenBank/DDBJ databases">
        <authorList>
            <person name="Nowell W R."/>
        </authorList>
    </citation>
    <scope>NUCLEOTIDE SEQUENCE</scope>
</reference>
<evidence type="ECO:0000313" key="2">
    <source>
        <dbReference type="EMBL" id="CAF3932825.1"/>
    </source>
</evidence>
<evidence type="ECO:0000313" key="3">
    <source>
        <dbReference type="Proteomes" id="UP000663881"/>
    </source>
</evidence>
<dbReference type="EMBL" id="CAJOAY010002221">
    <property type="protein sequence ID" value="CAF3932825.1"/>
    <property type="molecule type" value="Genomic_DNA"/>
</dbReference>
<sequence>MISTTNEAFSPNEGNNRGILLFVYVRSTHVPECTLISRASVPTGFMDLAGNKGGVGIRFRFYETDICFVNSHFASGDGQTNRRNDDYQKIESGMAFTDGPTYSFKDYIWYTPTTAGSTAPNPATSNQRWKISDHDIIFWCGDMNYRISQPNEQ</sequence>